<dbReference type="EMBL" id="GBXM01065854">
    <property type="protein sequence ID" value="JAH42723.1"/>
    <property type="molecule type" value="Transcribed_RNA"/>
</dbReference>
<proteinExistence type="predicted"/>
<protein>
    <submittedName>
        <fullName evidence="1">Uncharacterized protein</fullName>
    </submittedName>
</protein>
<name>A0A0E9SQD9_ANGAN</name>
<organism evidence="1">
    <name type="scientific">Anguilla anguilla</name>
    <name type="common">European freshwater eel</name>
    <name type="synonym">Muraena anguilla</name>
    <dbReference type="NCBI Taxonomy" id="7936"/>
    <lineage>
        <taxon>Eukaryota</taxon>
        <taxon>Metazoa</taxon>
        <taxon>Chordata</taxon>
        <taxon>Craniata</taxon>
        <taxon>Vertebrata</taxon>
        <taxon>Euteleostomi</taxon>
        <taxon>Actinopterygii</taxon>
        <taxon>Neopterygii</taxon>
        <taxon>Teleostei</taxon>
        <taxon>Anguilliformes</taxon>
        <taxon>Anguillidae</taxon>
        <taxon>Anguilla</taxon>
    </lineage>
</organism>
<evidence type="ECO:0000313" key="1">
    <source>
        <dbReference type="EMBL" id="JAH42723.1"/>
    </source>
</evidence>
<dbReference type="AlphaFoldDB" id="A0A0E9SQD9"/>
<reference evidence="1" key="2">
    <citation type="journal article" date="2015" name="Fish Shellfish Immunol.">
        <title>Early steps in the European eel (Anguilla anguilla)-Vibrio vulnificus interaction in the gills: Role of the RtxA13 toxin.</title>
        <authorList>
            <person name="Callol A."/>
            <person name="Pajuelo D."/>
            <person name="Ebbesson L."/>
            <person name="Teles M."/>
            <person name="MacKenzie S."/>
            <person name="Amaro C."/>
        </authorList>
    </citation>
    <scope>NUCLEOTIDE SEQUENCE</scope>
</reference>
<reference evidence="1" key="1">
    <citation type="submission" date="2014-11" db="EMBL/GenBank/DDBJ databases">
        <authorList>
            <person name="Amaro Gonzalez C."/>
        </authorList>
    </citation>
    <scope>NUCLEOTIDE SEQUENCE</scope>
</reference>
<sequence>MEVWHRDGLQTVYTLSCFSLESKCRL</sequence>
<accession>A0A0E9SQD9</accession>